<dbReference type="PANTHER" id="PTHR32241">
    <property type="entry name" value="PATATIN-LIKE PROTEIN 6"/>
    <property type="match status" value="1"/>
</dbReference>
<name>A0A0K9PAZ7_ZOSMR</name>
<dbReference type="Proteomes" id="UP000036987">
    <property type="component" value="Unassembled WGS sequence"/>
</dbReference>
<dbReference type="STRING" id="29655.A0A0K9PAZ7"/>
<proteinExistence type="inferred from homology"/>
<dbReference type="GO" id="GO:0016787">
    <property type="term" value="F:hydrolase activity"/>
    <property type="evidence" value="ECO:0007669"/>
    <property type="project" value="UniProtKB-KW"/>
</dbReference>
<evidence type="ECO:0000256" key="2">
    <source>
        <dbReference type="ARBA" id="ARBA00022801"/>
    </source>
</evidence>
<evidence type="ECO:0000313" key="4">
    <source>
        <dbReference type="EMBL" id="KMZ65365.1"/>
    </source>
</evidence>
<dbReference type="OrthoDB" id="630895at2759"/>
<reference evidence="5" key="1">
    <citation type="journal article" date="2016" name="Nature">
        <title>The genome of the seagrass Zostera marina reveals angiosperm adaptation to the sea.</title>
        <authorList>
            <person name="Olsen J.L."/>
            <person name="Rouze P."/>
            <person name="Verhelst B."/>
            <person name="Lin Y.-C."/>
            <person name="Bayer T."/>
            <person name="Collen J."/>
            <person name="Dattolo E."/>
            <person name="De Paoli E."/>
            <person name="Dittami S."/>
            <person name="Maumus F."/>
            <person name="Michel G."/>
            <person name="Kersting A."/>
            <person name="Lauritano C."/>
            <person name="Lohaus R."/>
            <person name="Toepel M."/>
            <person name="Tonon T."/>
            <person name="Vanneste K."/>
            <person name="Amirebrahimi M."/>
            <person name="Brakel J."/>
            <person name="Bostroem C."/>
            <person name="Chovatia M."/>
            <person name="Grimwood J."/>
            <person name="Jenkins J.W."/>
            <person name="Jueterbock A."/>
            <person name="Mraz A."/>
            <person name="Stam W.T."/>
            <person name="Tice H."/>
            <person name="Bornberg-Bauer E."/>
            <person name="Green P.J."/>
            <person name="Pearson G.A."/>
            <person name="Procaccini G."/>
            <person name="Duarte C.M."/>
            <person name="Schmutz J."/>
            <person name="Reusch T.B.H."/>
            <person name="Van de Peer Y."/>
        </authorList>
    </citation>
    <scope>NUCLEOTIDE SEQUENCE [LARGE SCALE GENOMIC DNA]</scope>
    <source>
        <strain evidence="5">cv. Finnish</strain>
    </source>
</reference>
<accession>A0A0K9PAZ7</accession>
<dbReference type="EMBL" id="LFYR01001044">
    <property type="protein sequence ID" value="KMZ65365.1"/>
    <property type="molecule type" value="Genomic_DNA"/>
</dbReference>
<evidence type="ECO:0000256" key="1">
    <source>
        <dbReference type="ARBA" id="ARBA00010240"/>
    </source>
</evidence>
<evidence type="ECO:0000313" key="5">
    <source>
        <dbReference type="Proteomes" id="UP000036987"/>
    </source>
</evidence>
<protein>
    <submittedName>
        <fullName evidence="4">Uncharacterized protein</fullName>
    </submittedName>
</protein>
<organism evidence="4 5">
    <name type="scientific">Zostera marina</name>
    <name type="common">Eelgrass</name>
    <dbReference type="NCBI Taxonomy" id="29655"/>
    <lineage>
        <taxon>Eukaryota</taxon>
        <taxon>Viridiplantae</taxon>
        <taxon>Streptophyta</taxon>
        <taxon>Embryophyta</taxon>
        <taxon>Tracheophyta</taxon>
        <taxon>Spermatophyta</taxon>
        <taxon>Magnoliopsida</taxon>
        <taxon>Liliopsida</taxon>
        <taxon>Zosteraceae</taxon>
        <taxon>Zostera</taxon>
    </lineage>
</organism>
<dbReference type="AlphaFoldDB" id="A0A0K9PAZ7"/>
<keyword evidence="3" id="KW-0443">Lipid metabolism</keyword>
<comment type="similarity">
    <text evidence="1">Belongs to the patatin family.</text>
</comment>
<dbReference type="PANTHER" id="PTHR32241:SF12">
    <property type="entry name" value="OS03G0784100 PROTEIN"/>
    <property type="match status" value="1"/>
</dbReference>
<sequence>MLVSLIFARDSRHYHLSSSPLCAQVLRIFSKYHRSTTHGSSSKKGGIFRKIFGGRKNKKTQPSDSVFRRLFGNDLAVKDIMKPVLIPCYDLTTGALFVFSRTDGMETTSYDFRGALSVIPN</sequence>
<comment type="caution">
    <text evidence="4">The sequence shown here is derived from an EMBL/GenBank/DDBJ whole genome shotgun (WGS) entry which is preliminary data.</text>
</comment>
<keyword evidence="2" id="KW-0378">Hydrolase</keyword>
<evidence type="ECO:0000256" key="3">
    <source>
        <dbReference type="ARBA" id="ARBA00022963"/>
    </source>
</evidence>
<dbReference type="GO" id="GO:0016042">
    <property type="term" value="P:lipid catabolic process"/>
    <property type="evidence" value="ECO:0007669"/>
    <property type="project" value="UniProtKB-KW"/>
</dbReference>
<keyword evidence="3" id="KW-0442">Lipid degradation</keyword>
<dbReference type="Gene3D" id="3.40.1090.10">
    <property type="entry name" value="Cytosolic phospholipase A2 catalytic domain"/>
    <property type="match status" value="1"/>
</dbReference>
<keyword evidence="5" id="KW-1185">Reference proteome</keyword>
<gene>
    <name evidence="4" type="ORF">ZOSMA_324G00180</name>
</gene>